<sequence>MLQQKQEKNTNSSRSEQKCRIYLGAFQCNEKVVKIAIDATKNNNINMLPEIPHTDHKSKNKEHINQQWQTIWDTQDTKLQEIKPIPHSLLYRDIPPGRRDQSVISKLWLGDTKIAPQHIFRKEEPPTCDQYPKPVTVKYLLSAKNTK</sequence>
<dbReference type="AlphaFoldDB" id="A0A9P0GD69"/>
<dbReference type="EMBL" id="OV651817">
    <property type="protein sequence ID" value="CAH1111394.1"/>
    <property type="molecule type" value="Genomic_DNA"/>
</dbReference>
<dbReference type="Proteomes" id="UP001153636">
    <property type="component" value="Chromosome 5"/>
</dbReference>
<protein>
    <submittedName>
        <fullName evidence="1">Uncharacterized protein</fullName>
    </submittedName>
</protein>
<accession>A0A9P0GD69</accession>
<evidence type="ECO:0000313" key="1">
    <source>
        <dbReference type="EMBL" id="CAH1111394.1"/>
    </source>
</evidence>
<organism evidence="1 2">
    <name type="scientific">Psylliodes chrysocephalus</name>
    <dbReference type="NCBI Taxonomy" id="3402493"/>
    <lineage>
        <taxon>Eukaryota</taxon>
        <taxon>Metazoa</taxon>
        <taxon>Ecdysozoa</taxon>
        <taxon>Arthropoda</taxon>
        <taxon>Hexapoda</taxon>
        <taxon>Insecta</taxon>
        <taxon>Pterygota</taxon>
        <taxon>Neoptera</taxon>
        <taxon>Endopterygota</taxon>
        <taxon>Coleoptera</taxon>
        <taxon>Polyphaga</taxon>
        <taxon>Cucujiformia</taxon>
        <taxon>Chrysomeloidea</taxon>
        <taxon>Chrysomelidae</taxon>
        <taxon>Galerucinae</taxon>
        <taxon>Alticini</taxon>
        <taxon>Psylliodes</taxon>
    </lineage>
</organism>
<name>A0A9P0GD69_9CUCU</name>
<reference evidence="1" key="1">
    <citation type="submission" date="2022-01" db="EMBL/GenBank/DDBJ databases">
        <authorList>
            <person name="King R."/>
        </authorList>
    </citation>
    <scope>NUCLEOTIDE SEQUENCE</scope>
</reference>
<evidence type="ECO:0000313" key="2">
    <source>
        <dbReference type="Proteomes" id="UP001153636"/>
    </source>
</evidence>
<keyword evidence="2" id="KW-1185">Reference proteome</keyword>
<proteinExistence type="predicted"/>
<dbReference type="OrthoDB" id="6369833at2759"/>
<gene>
    <name evidence="1" type="ORF">PSYICH_LOCUS11638</name>
</gene>